<accession>A0A0J9XK25</accession>
<feature type="domain" description="Allantoicase" evidence="8">
    <location>
        <begin position="29"/>
        <end position="178"/>
    </location>
</feature>
<sequence length="358" mass="39099">MSAISVLSHDDFVAQISSKYTDVIGAKLGGKIISFSDEWFAEANNLIQPGLPIRQVGKFTPAGAWYDGWETRRHNPEPADWVIIKLGVASATIIGTEIDTAFFNGNHAPAISVEGTFVADDKDLDSAKWEEIIPKTECGPSQRHFFARDALTEAPYTHVRLKQYPDGGIARFRLYGKPTAVFPADLNTEIDLAHVSSGGIAVAFSDQHFGAVDNLLIPGRGKDMGDGWETKRSREPGHVDWVIVKLGAPGYVDRVIVDTANFMGNYPQSITVHAINSPDADPAHDDPNWKLVVDRTKTGPHKIHEYIRADAASGSPDADETQKVLTSANDEVFTHAKLTIIPDGGVKRFRVFGRRASA</sequence>
<dbReference type="AlphaFoldDB" id="A0A0J9XK25"/>
<evidence type="ECO:0000313" key="9">
    <source>
        <dbReference type="EMBL" id="CDO57390.1"/>
    </source>
</evidence>
<dbReference type="STRING" id="1173061.A0A0J9XK25"/>
<dbReference type="InterPro" id="IPR015908">
    <property type="entry name" value="Allantoicase_dom"/>
</dbReference>
<dbReference type="InterPro" id="IPR008979">
    <property type="entry name" value="Galactose-bd-like_sf"/>
</dbReference>
<name>A0A0J9XK25_GEOCN</name>
<dbReference type="Gene3D" id="2.60.120.260">
    <property type="entry name" value="Galactose-binding domain-like"/>
    <property type="match status" value="2"/>
</dbReference>
<evidence type="ECO:0000256" key="5">
    <source>
        <dbReference type="ARBA" id="ARBA00022801"/>
    </source>
</evidence>
<evidence type="ECO:0000256" key="4">
    <source>
        <dbReference type="ARBA" id="ARBA00022631"/>
    </source>
</evidence>
<keyword evidence="4" id="KW-0659">Purine metabolism</keyword>
<dbReference type="PANTHER" id="PTHR12045">
    <property type="entry name" value="ALLANTOICASE"/>
    <property type="match status" value="1"/>
</dbReference>
<evidence type="ECO:0000256" key="1">
    <source>
        <dbReference type="ARBA" id="ARBA00001314"/>
    </source>
</evidence>
<proteinExistence type="inferred from homology"/>
<comment type="function">
    <text evidence="6">Utilization of purines as secondary nitrogen sources, when primary sources are limiting.</text>
</comment>
<dbReference type="FunFam" id="2.60.120.260:FF:000078">
    <property type="entry name" value="DAL2p Allantoicase"/>
    <property type="match status" value="1"/>
</dbReference>
<dbReference type="FunFam" id="2.60.120.260:FF:000059">
    <property type="entry name" value="Probable allantoicase"/>
    <property type="match status" value="1"/>
</dbReference>
<feature type="domain" description="Allantoicase" evidence="8">
    <location>
        <begin position="198"/>
        <end position="355"/>
    </location>
</feature>
<comment type="pathway">
    <text evidence="7">Nitrogen metabolism; (S)-allantoin degradation; (S)-ureidoglycolate from allantoate (aminidohydrolase route): step 1/1.</text>
</comment>
<dbReference type="PANTHER" id="PTHR12045:SF3">
    <property type="entry name" value="INACTIVE ALLANTOICASE-RELATED"/>
    <property type="match status" value="1"/>
</dbReference>
<evidence type="ECO:0000256" key="3">
    <source>
        <dbReference type="ARBA" id="ARBA00012170"/>
    </source>
</evidence>
<dbReference type="GO" id="GO:0004037">
    <property type="term" value="F:allantoicase activity"/>
    <property type="evidence" value="ECO:0007669"/>
    <property type="project" value="UniProtKB-EC"/>
</dbReference>
<dbReference type="NCBIfam" id="TIGR02961">
    <property type="entry name" value="allantoicase"/>
    <property type="match status" value="1"/>
</dbReference>
<evidence type="ECO:0000256" key="6">
    <source>
        <dbReference type="ARBA" id="ARBA00056910"/>
    </source>
</evidence>
<dbReference type="Proteomes" id="UP000242525">
    <property type="component" value="Unassembled WGS sequence"/>
</dbReference>
<protein>
    <recommendedName>
        <fullName evidence="3">allantoicase</fullName>
        <ecNumber evidence="3">3.5.3.4</ecNumber>
    </recommendedName>
</protein>
<dbReference type="PIRSF" id="PIRSF016516">
    <property type="entry name" value="Allantoicase"/>
    <property type="match status" value="1"/>
</dbReference>
<comment type="similarity">
    <text evidence="2">Belongs to the allantoicase family.</text>
</comment>
<comment type="caution">
    <text evidence="9">The sequence shown here is derived from an EMBL/GenBank/DDBJ whole genome shotgun (WGS) entry which is preliminary data.</text>
</comment>
<keyword evidence="10" id="KW-1185">Reference proteome</keyword>
<evidence type="ECO:0000256" key="7">
    <source>
        <dbReference type="ARBA" id="ARBA00060607"/>
    </source>
</evidence>
<evidence type="ECO:0000313" key="10">
    <source>
        <dbReference type="Proteomes" id="UP000242525"/>
    </source>
</evidence>
<dbReference type="GO" id="GO:0006144">
    <property type="term" value="P:purine nucleobase metabolic process"/>
    <property type="evidence" value="ECO:0007669"/>
    <property type="project" value="UniProtKB-KW"/>
</dbReference>
<comment type="catalytic activity">
    <reaction evidence="1">
        <text>allantoate + H2O = (S)-ureidoglycolate + urea</text>
        <dbReference type="Rhea" id="RHEA:11016"/>
        <dbReference type="ChEBI" id="CHEBI:15377"/>
        <dbReference type="ChEBI" id="CHEBI:16199"/>
        <dbReference type="ChEBI" id="CHEBI:17536"/>
        <dbReference type="ChEBI" id="CHEBI:57296"/>
        <dbReference type="EC" id="3.5.3.4"/>
    </reaction>
</comment>
<evidence type="ECO:0000256" key="2">
    <source>
        <dbReference type="ARBA" id="ARBA00009242"/>
    </source>
</evidence>
<organism evidence="9 10">
    <name type="scientific">Geotrichum candidum</name>
    <name type="common">Oospora lactis</name>
    <name type="synonym">Dipodascus geotrichum</name>
    <dbReference type="NCBI Taxonomy" id="1173061"/>
    <lineage>
        <taxon>Eukaryota</taxon>
        <taxon>Fungi</taxon>
        <taxon>Dikarya</taxon>
        <taxon>Ascomycota</taxon>
        <taxon>Saccharomycotina</taxon>
        <taxon>Dipodascomycetes</taxon>
        <taxon>Dipodascales</taxon>
        <taxon>Dipodascaceae</taxon>
        <taxon>Geotrichum</taxon>
    </lineage>
</organism>
<reference evidence="9" key="1">
    <citation type="submission" date="2014-03" db="EMBL/GenBank/DDBJ databases">
        <authorList>
            <person name="Casaregola S."/>
        </authorList>
    </citation>
    <scope>NUCLEOTIDE SEQUENCE [LARGE SCALE GENOMIC DNA]</scope>
    <source>
        <strain evidence="9">CLIB 918</strain>
    </source>
</reference>
<dbReference type="OrthoDB" id="10266039at2759"/>
<dbReference type="InterPro" id="IPR005164">
    <property type="entry name" value="Allantoicase"/>
</dbReference>
<gene>
    <name evidence="9" type="ORF">BN980_GECA21s00450g</name>
</gene>
<dbReference type="HAMAP" id="MF_00813">
    <property type="entry name" value="Allantoicase"/>
    <property type="match status" value="1"/>
</dbReference>
<evidence type="ECO:0000259" key="8">
    <source>
        <dbReference type="Pfam" id="PF03561"/>
    </source>
</evidence>
<dbReference type="EMBL" id="CCBN010000021">
    <property type="protein sequence ID" value="CDO57390.1"/>
    <property type="molecule type" value="Genomic_DNA"/>
</dbReference>
<keyword evidence="5" id="KW-0378">Hydrolase</keyword>
<dbReference type="SUPFAM" id="SSF49785">
    <property type="entry name" value="Galactose-binding domain-like"/>
    <property type="match status" value="2"/>
</dbReference>
<dbReference type="Pfam" id="PF03561">
    <property type="entry name" value="Allantoicase"/>
    <property type="match status" value="2"/>
</dbReference>
<dbReference type="GO" id="GO:0000256">
    <property type="term" value="P:allantoin catabolic process"/>
    <property type="evidence" value="ECO:0007669"/>
    <property type="project" value="InterPro"/>
</dbReference>
<dbReference type="EC" id="3.5.3.4" evidence="3"/>